<accession>D4KCD9</accession>
<dbReference type="InterPro" id="IPR055869">
    <property type="entry name" value="DUF7446"/>
</dbReference>
<name>D4KCD9_9FIRM</name>
<gene>
    <name evidence="1" type="ORF">FPR_23270</name>
</gene>
<evidence type="ECO:0000313" key="1">
    <source>
        <dbReference type="EMBL" id="CBL02502.1"/>
    </source>
</evidence>
<reference evidence="1 2" key="1">
    <citation type="submission" date="2010-03" db="EMBL/GenBank/DDBJ databases">
        <title>The genome sequence of Faecalibacterium prausnitzii SL3/3.</title>
        <authorList>
            <consortium name="metaHIT consortium -- http://www.metahit.eu/"/>
            <person name="Pajon A."/>
            <person name="Turner K."/>
            <person name="Parkhill J."/>
            <person name="Duncan S."/>
            <person name="Flint H."/>
        </authorList>
    </citation>
    <scope>NUCLEOTIDE SEQUENCE [LARGE SCALE GENOMIC DNA]</scope>
    <source>
        <strain evidence="1 2">SL3/3</strain>
    </source>
</reference>
<organism evidence="1 2">
    <name type="scientific">Faecalibacterium prausnitzii SL3/3</name>
    <dbReference type="NCBI Taxonomy" id="657322"/>
    <lineage>
        <taxon>Bacteria</taxon>
        <taxon>Bacillati</taxon>
        <taxon>Bacillota</taxon>
        <taxon>Clostridia</taxon>
        <taxon>Eubacteriales</taxon>
        <taxon>Oscillospiraceae</taxon>
        <taxon>Faecalibacterium</taxon>
    </lineage>
</organism>
<dbReference type="Proteomes" id="UP000007059">
    <property type="component" value="Chromosome"/>
</dbReference>
<reference evidence="1 2" key="2">
    <citation type="submission" date="2010-03" db="EMBL/GenBank/DDBJ databases">
        <authorList>
            <person name="Pajon A."/>
        </authorList>
    </citation>
    <scope>NUCLEOTIDE SEQUENCE [LARGE SCALE GENOMIC DNA]</scope>
    <source>
        <strain evidence="1 2">SL3/3</strain>
    </source>
</reference>
<dbReference type="AlphaFoldDB" id="D4KCD9"/>
<dbReference type="RefSeq" id="WP_015538023.1">
    <property type="nucleotide sequence ID" value="NC_021020.1"/>
</dbReference>
<dbReference type="KEGG" id="fpa:FPR_23270"/>
<dbReference type="EMBL" id="FP929046">
    <property type="protein sequence ID" value="CBL02502.1"/>
    <property type="molecule type" value="Genomic_DNA"/>
</dbReference>
<sequence length="80" mass="9157">MSEYHVSCGMFGIYAGTVKKNGTEWKDKTRVTDEAIEAVRDWLLSEAQFNNRTFGGYTWTTKDGKTVTLRVSIEDKEQTE</sequence>
<dbReference type="HOGENOM" id="CLU_2584557_0_0_9"/>
<protein>
    <submittedName>
        <fullName evidence="1">Uncharacterized protein</fullName>
    </submittedName>
</protein>
<proteinExistence type="predicted"/>
<evidence type="ECO:0000313" key="2">
    <source>
        <dbReference type="Proteomes" id="UP000007059"/>
    </source>
</evidence>
<dbReference type="Pfam" id="PF24233">
    <property type="entry name" value="DUF7446"/>
    <property type="match status" value="1"/>
</dbReference>